<dbReference type="KEGG" id="acad:UA74_18010"/>
<dbReference type="EMBL" id="CP016076">
    <property type="protein sequence ID" value="APU15630.1"/>
    <property type="molecule type" value="Genomic_DNA"/>
</dbReference>
<gene>
    <name evidence="2" type="ORF">UA74_18010</name>
</gene>
<reference evidence="3" key="1">
    <citation type="submission" date="2016-06" db="EMBL/GenBank/DDBJ databases">
        <title>Complete genome sequence of Actinoalloteichus fjordicus DSM 46855 (=ADI127-17), type strain of the new species Actinoalloteichus fjordicus.</title>
        <authorList>
            <person name="Ruckert C."/>
            <person name="Nouioui I."/>
            <person name="Willmese J."/>
            <person name="van Wezel G."/>
            <person name="Klenk H.-P."/>
            <person name="Kalinowski J."/>
            <person name="Zotchev S.B."/>
        </authorList>
    </citation>
    <scope>NUCLEOTIDE SEQUENCE [LARGE SCALE GENOMIC DNA]</scope>
    <source>
        <strain evidence="3">ADI127-7</strain>
    </source>
</reference>
<dbReference type="RefSeq" id="WP_075741319.1">
    <property type="nucleotide sequence ID" value="NZ_CP016076.1"/>
</dbReference>
<dbReference type="Gene3D" id="3.40.50.1820">
    <property type="entry name" value="alpha/beta hydrolase"/>
    <property type="match status" value="1"/>
</dbReference>
<dbReference type="PANTHER" id="PTHR43433">
    <property type="entry name" value="HYDROLASE, ALPHA/BETA FOLD FAMILY PROTEIN"/>
    <property type="match status" value="1"/>
</dbReference>
<dbReference type="Pfam" id="PF00561">
    <property type="entry name" value="Abhydrolase_1"/>
    <property type="match status" value="1"/>
</dbReference>
<feature type="domain" description="AB hydrolase-1" evidence="1">
    <location>
        <begin position="30"/>
        <end position="284"/>
    </location>
</feature>
<keyword evidence="3" id="KW-1185">Reference proteome</keyword>
<accession>A0AAC9LEZ5</accession>
<dbReference type="SUPFAM" id="SSF53474">
    <property type="entry name" value="alpha/beta-Hydrolases"/>
    <property type="match status" value="1"/>
</dbReference>
<name>A0AAC9LEZ5_9PSEU</name>
<evidence type="ECO:0000259" key="1">
    <source>
        <dbReference type="Pfam" id="PF00561"/>
    </source>
</evidence>
<dbReference type="InterPro" id="IPR000073">
    <property type="entry name" value="AB_hydrolase_1"/>
</dbReference>
<protein>
    <submittedName>
        <fullName evidence="2">Hydrolase or acyltransferase of alpha/beta superfamily</fullName>
    </submittedName>
</protein>
<keyword evidence="2" id="KW-0012">Acyltransferase</keyword>
<keyword evidence="2" id="KW-0808">Transferase</keyword>
<dbReference type="Proteomes" id="UP000185511">
    <property type="component" value="Chromosome"/>
</dbReference>
<evidence type="ECO:0000313" key="2">
    <source>
        <dbReference type="EMBL" id="APU15630.1"/>
    </source>
</evidence>
<dbReference type="PANTHER" id="PTHR43433:SF5">
    <property type="entry name" value="AB HYDROLASE-1 DOMAIN-CONTAINING PROTEIN"/>
    <property type="match status" value="1"/>
</dbReference>
<dbReference type="AlphaFoldDB" id="A0AAC9LEZ5"/>
<dbReference type="InterPro" id="IPR050471">
    <property type="entry name" value="AB_hydrolase"/>
</dbReference>
<dbReference type="GO" id="GO:0046503">
    <property type="term" value="P:glycerolipid catabolic process"/>
    <property type="evidence" value="ECO:0007669"/>
    <property type="project" value="TreeGrafter"/>
</dbReference>
<organism evidence="2 3">
    <name type="scientific">Actinoalloteichus fjordicus</name>
    <dbReference type="NCBI Taxonomy" id="1612552"/>
    <lineage>
        <taxon>Bacteria</taxon>
        <taxon>Bacillati</taxon>
        <taxon>Actinomycetota</taxon>
        <taxon>Actinomycetes</taxon>
        <taxon>Pseudonocardiales</taxon>
        <taxon>Pseudonocardiaceae</taxon>
        <taxon>Actinoalloteichus</taxon>
    </lineage>
</organism>
<proteinExistence type="predicted"/>
<evidence type="ECO:0000313" key="3">
    <source>
        <dbReference type="Proteomes" id="UP000185511"/>
    </source>
</evidence>
<sequence length="317" mass="33987">MSDAVVEDDRFVTAGDVELWTRSSGDPAHPTILLIAGDCQSGLEWPDEFVELLTSAGLRVLRYDHRDTGLSTVRDFAEHPYDFDDLASDAVAVLDGWGVDAAYVVGFGMGAVLGQLLAVDHRRRLAGMTLVGAFSLGVDFFGNWDRALTGEPTLDGLPTPHRWFVESVLDPQPGAPGRAAELDGIVDHWKALAGTELPFDEVAFRRAQARVLDHVGPTRPPEVHPHGLIEQPLTERGAELAGITTPTLVIQGPLDPISPPPHGRHLAEVIPDARFAEIPGMGHALPAAVHQPLASAIIAHVVDRTNRSVGAEPGSTR</sequence>
<dbReference type="GO" id="GO:0016746">
    <property type="term" value="F:acyltransferase activity"/>
    <property type="evidence" value="ECO:0007669"/>
    <property type="project" value="UniProtKB-KW"/>
</dbReference>
<dbReference type="InterPro" id="IPR029058">
    <property type="entry name" value="AB_hydrolase_fold"/>
</dbReference>
<keyword evidence="2" id="KW-0378">Hydrolase</keyword>
<dbReference type="GO" id="GO:0004806">
    <property type="term" value="F:triacylglycerol lipase activity"/>
    <property type="evidence" value="ECO:0007669"/>
    <property type="project" value="TreeGrafter"/>
</dbReference>